<dbReference type="InterPro" id="IPR043129">
    <property type="entry name" value="ATPase_NBD"/>
</dbReference>
<dbReference type="Gene3D" id="3.30.420.40">
    <property type="match status" value="2"/>
</dbReference>
<dbReference type="HOGENOM" id="CLU_036604_0_1_2"/>
<dbReference type="EMBL" id="CP002051">
    <property type="protein sequence ID" value="ADI32036.1"/>
    <property type="molecule type" value="Genomic_DNA"/>
</dbReference>
<dbReference type="CDD" id="cd24063">
    <property type="entry name" value="ASKHA_NBD_ROK_ApGLK-like"/>
    <property type="match status" value="1"/>
</dbReference>
<dbReference type="eggNOG" id="arCOG04280">
    <property type="taxonomic scope" value="Archaea"/>
</dbReference>
<evidence type="ECO:0000313" key="2">
    <source>
        <dbReference type="Proteomes" id="UP000002573"/>
    </source>
</evidence>
<reference evidence="1 2" key="2">
    <citation type="journal article" date="2011" name="Stand. Genomic Sci.">
        <title>Complete genome sequence of Staphylothermus hellenicus P8.</title>
        <authorList>
            <person name="Anderson I."/>
            <person name="Wirth R."/>
            <person name="Lucas S."/>
            <person name="Copeland A."/>
            <person name="Lapidus A."/>
            <person name="Cheng J.F."/>
            <person name="Goodwin L."/>
            <person name="Pitluck S."/>
            <person name="Davenport K."/>
            <person name="Detter J.C."/>
            <person name="Han C."/>
            <person name="Tapia R."/>
            <person name="Land M."/>
            <person name="Hauser L."/>
            <person name="Pati A."/>
            <person name="Mikhailova N."/>
            <person name="Woyke T."/>
            <person name="Klenk H.P."/>
            <person name="Kyrpides N."/>
            <person name="Ivanova N."/>
        </authorList>
    </citation>
    <scope>NUCLEOTIDE SEQUENCE [LARGE SCALE GENOMIC DNA]</scope>
    <source>
        <strain evidence="2">DSM 12710 / JCM 10830 / BK20S6-10-b1 / P8</strain>
    </source>
</reference>
<keyword evidence="2" id="KW-1185">Reference proteome</keyword>
<dbReference type="PANTHER" id="PTHR18964:SF149">
    <property type="entry name" value="BIFUNCTIONAL UDP-N-ACETYLGLUCOSAMINE 2-EPIMERASE_N-ACETYLMANNOSAMINE KINASE"/>
    <property type="match status" value="1"/>
</dbReference>
<dbReference type="GO" id="GO:0009384">
    <property type="term" value="F:N-acylmannosamine kinase activity"/>
    <property type="evidence" value="ECO:0007669"/>
    <property type="project" value="TreeGrafter"/>
</dbReference>
<accession>D7D8E0</accession>
<name>D7D8E0_STAHD</name>
<dbReference type="Pfam" id="PF00480">
    <property type="entry name" value="ROK"/>
    <property type="match status" value="1"/>
</dbReference>
<dbReference type="GeneID" id="9234219"/>
<reference evidence="2" key="1">
    <citation type="submission" date="2010-05" db="EMBL/GenBank/DDBJ databases">
        <title>Complete sequence of Staphylothermus hellenicus DSM 12710.</title>
        <authorList>
            <consortium name="US DOE Joint Genome Institute"/>
            <person name="Lucas S."/>
            <person name="Copeland A."/>
            <person name="Lapidus A."/>
            <person name="Cheng J.-F."/>
            <person name="Bruce D."/>
            <person name="Goodwin L."/>
            <person name="Pitluck S."/>
            <person name="Davenport K."/>
            <person name="Detter J.C."/>
            <person name="Han C."/>
            <person name="Tapia R."/>
            <person name="Larimer F."/>
            <person name="Land M."/>
            <person name="Hauser L."/>
            <person name="Kyrpides N."/>
            <person name="Mikhailova N."/>
            <person name="Anderson I.J."/>
            <person name="Woyke T."/>
        </authorList>
    </citation>
    <scope>NUCLEOTIDE SEQUENCE [LARGE SCALE GENOMIC DNA]</scope>
    <source>
        <strain evidence="2">DSM 12710 / JCM 10830 / BK20S6-10-b1 / P8</strain>
    </source>
</reference>
<dbReference type="OrthoDB" id="206224at2157"/>
<dbReference type="KEGG" id="shc:Shell_0930"/>
<dbReference type="RefSeq" id="WP_013143234.1">
    <property type="nucleotide sequence ID" value="NC_014205.1"/>
</dbReference>
<sequence length="324" mass="35844">MANEYYLAIDIGATNTRIAIGSRNGIIHKIIYRTPREGNELSIAVKIYEEIKKNYGKYIDQIKAVGIGTIGPLDLRRGRVVNTPNLPIHTFELRDPLMEWLKKPVYVLNDAVAGVWGEKFFGLGRNYSNIAYITMSTGIGGGAIVNNHLLLGKNGNAHEIGHIVVKYDSDIKCGCGGYGHWEAYAGGANIPRTARVLAEKHKPLIETEAYQEALRGELTPQKLFEYYRRNDLFAKYVVEEIIDASAAGLATTINLYDPEVVTIGGSIYLYNQDILKEPIIRKALKHLVTEPPIIETTPLGGDIVLYGALATAINPPEDILGFYK</sequence>
<protein>
    <submittedName>
        <fullName evidence="1">ROK family protein</fullName>
    </submittedName>
</protein>
<dbReference type="Proteomes" id="UP000002573">
    <property type="component" value="Chromosome"/>
</dbReference>
<gene>
    <name evidence="1" type="ordered locus">Shell_0930</name>
</gene>
<dbReference type="SUPFAM" id="SSF53067">
    <property type="entry name" value="Actin-like ATPase domain"/>
    <property type="match status" value="1"/>
</dbReference>
<dbReference type="PANTHER" id="PTHR18964">
    <property type="entry name" value="ROK (REPRESSOR, ORF, KINASE) FAMILY"/>
    <property type="match status" value="1"/>
</dbReference>
<dbReference type="STRING" id="591019.Shell_0930"/>
<dbReference type="InterPro" id="IPR000600">
    <property type="entry name" value="ROK"/>
</dbReference>
<proteinExistence type="predicted"/>
<organism evidence="1 2">
    <name type="scientific">Staphylothermus hellenicus (strain DSM 12710 / JCM 10830 / BK20S6-10-b1 / P8)</name>
    <dbReference type="NCBI Taxonomy" id="591019"/>
    <lineage>
        <taxon>Archaea</taxon>
        <taxon>Thermoproteota</taxon>
        <taxon>Thermoprotei</taxon>
        <taxon>Desulfurococcales</taxon>
        <taxon>Desulfurococcaceae</taxon>
        <taxon>Staphylothermus</taxon>
    </lineage>
</organism>
<dbReference type="GO" id="GO:0008761">
    <property type="term" value="F:UDP-N-acetylglucosamine 2-epimerase activity"/>
    <property type="evidence" value="ECO:0007669"/>
    <property type="project" value="TreeGrafter"/>
</dbReference>
<evidence type="ECO:0000313" key="1">
    <source>
        <dbReference type="EMBL" id="ADI32036.1"/>
    </source>
</evidence>
<dbReference type="AlphaFoldDB" id="D7D8E0"/>